<protein>
    <submittedName>
        <fullName evidence="2">Uncharacterized protein</fullName>
    </submittedName>
</protein>
<comment type="caution">
    <text evidence="2">The sequence shown here is derived from an EMBL/GenBank/DDBJ whole genome shotgun (WGS) entry which is preliminary data.</text>
</comment>
<evidence type="ECO:0000313" key="3">
    <source>
        <dbReference type="Proteomes" id="UP000828390"/>
    </source>
</evidence>
<dbReference type="EMBL" id="JAIWYP010000001">
    <property type="protein sequence ID" value="KAH3878142.1"/>
    <property type="molecule type" value="Genomic_DNA"/>
</dbReference>
<feature type="compositionally biased region" description="Basic residues" evidence="1">
    <location>
        <begin position="68"/>
        <end position="79"/>
    </location>
</feature>
<feature type="compositionally biased region" description="Polar residues" evidence="1">
    <location>
        <begin position="49"/>
        <end position="65"/>
    </location>
</feature>
<feature type="region of interest" description="Disordered" evidence="1">
    <location>
        <begin position="1"/>
        <end position="20"/>
    </location>
</feature>
<dbReference type="Proteomes" id="UP000828390">
    <property type="component" value="Unassembled WGS sequence"/>
</dbReference>
<gene>
    <name evidence="2" type="ORF">DPMN_002026</name>
</gene>
<evidence type="ECO:0000256" key="1">
    <source>
        <dbReference type="SAM" id="MobiDB-lite"/>
    </source>
</evidence>
<reference evidence="2" key="1">
    <citation type="journal article" date="2019" name="bioRxiv">
        <title>The Genome of the Zebra Mussel, Dreissena polymorpha: A Resource for Invasive Species Research.</title>
        <authorList>
            <person name="McCartney M.A."/>
            <person name="Auch B."/>
            <person name="Kono T."/>
            <person name="Mallez S."/>
            <person name="Zhang Y."/>
            <person name="Obille A."/>
            <person name="Becker A."/>
            <person name="Abrahante J.E."/>
            <person name="Garbe J."/>
            <person name="Badalamenti J.P."/>
            <person name="Herman A."/>
            <person name="Mangelson H."/>
            <person name="Liachko I."/>
            <person name="Sullivan S."/>
            <person name="Sone E.D."/>
            <person name="Koren S."/>
            <person name="Silverstein K.A.T."/>
            <person name="Beckman K.B."/>
            <person name="Gohl D.M."/>
        </authorList>
    </citation>
    <scope>NUCLEOTIDE SEQUENCE</scope>
    <source>
        <strain evidence="2">Duluth1</strain>
        <tissue evidence="2">Whole animal</tissue>
    </source>
</reference>
<dbReference type="AlphaFoldDB" id="A0A9D4MMU6"/>
<organism evidence="2 3">
    <name type="scientific">Dreissena polymorpha</name>
    <name type="common">Zebra mussel</name>
    <name type="synonym">Mytilus polymorpha</name>
    <dbReference type="NCBI Taxonomy" id="45954"/>
    <lineage>
        <taxon>Eukaryota</taxon>
        <taxon>Metazoa</taxon>
        <taxon>Spiralia</taxon>
        <taxon>Lophotrochozoa</taxon>
        <taxon>Mollusca</taxon>
        <taxon>Bivalvia</taxon>
        <taxon>Autobranchia</taxon>
        <taxon>Heteroconchia</taxon>
        <taxon>Euheterodonta</taxon>
        <taxon>Imparidentia</taxon>
        <taxon>Neoheterodontei</taxon>
        <taxon>Myida</taxon>
        <taxon>Dreissenoidea</taxon>
        <taxon>Dreissenidae</taxon>
        <taxon>Dreissena</taxon>
    </lineage>
</organism>
<reference evidence="2" key="2">
    <citation type="submission" date="2020-11" db="EMBL/GenBank/DDBJ databases">
        <authorList>
            <person name="McCartney M.A."/>
            <person name="Auch B."/>
            <person name="Kono T."/>
            <person name="Mallez S."/>
            <person name="Becker A."/>
            <person name="Gohl D.M."/>
            <person name="Silverstein K.A.T."/>
            <person name="Koren S."/>
            <person name="Bechman K.B."/>
            <person name="Herman A."/>
            <person name="Abrahante J.E."/>
            <person name="Garbe J."/>
        </authorList>
    </citation>
    <scope>NUCLEOTIDE SEQUENCE</scope>
    <source>
        <strain evidence="2">Duluth1</strain>
        <tissue evidence="2">Whole animal</tissue>
    </source>
</reference>
<name>A0A9D4MMU6_DREPO</name>
<accession>A0A9D4MMU6</accession>
<sequence>MPHTTSGNNQPTSAMVTTHGGINVTLKQAQTSANVSTVPPVVTSGSPTNATATAMVSSPNITTVAGSHRQRPMVRRMQQ</sequence>
<feature type="compositionally biased region" description="Polar residues" evidence="1">
    <location>
        <begin position="1"/>
        <end position="16"/>
    </location>
</feature>
<evidence type="ECO:0000313" key="2">
    <source>
        <dbReference type="EMBL" id="KAH3878142.1"/>
    </source>
</evidence>
<feature type="compositionally biased region" description="Low complexity" evidence="1">
    <location>
        <begin position="35"/>
        <end position="48"/>
    </location>
</feature>
<feature type="region of interest" description="Disordered" evidence="1">
    <location>
        <begin position="30"/>
        <end position="79"/>
    </location>
</feature>
<keyword evidence="3" id="KW-1185">Reference proteome</keyword>
<proteinExistence type="predicted"/>